<evidence type="ECO:0008006" key="3">
    <source>
        <dbReference type="Google" id="ProtNLM"/>
    </source>
</evidence>
<comment type="caution">
    <text evidence="1">The sequence shown here is derived from an EMBL/GenBank/DDBJ whole genome shotgun (WGS) entry which is preliminary data.</text>
</comment>
<dbReference type="Proteomes" id="UP000659084">
    <property type="component" value="Unassembled WGS sequence"/>
</dbReference>
<dbReference type="AlphaFoldDB" id="A0AAW3WR64"/>
<proteinExistence type="predicted"/>
<organism evidence="1 2">
    <name type="scientific">Serratia fonticola</name>
    <dbReference type="NCBI Taxonomy" id="47917"/>
    <lineage>
        <taxon>Bacteria</taxon>
        <taxon>Pseudomonadati</taxon>
        <taxon>Pseudomonadota</taxon>
        <taxon>Gammaproteobacteria</taxon>
        <taxon>Enterobacterales</taxon>
        <taxon>Yersiniaceae</taxon>
        <taxon>Serratia</taxon>
    </lineage>
</organism>
<dbReference type="InterPro" id="IPR025915">
    <property type="entry name" value="Phage_gp49_66"/>
</dbReference>
<accession>A0AAW3WR64</accession>
<name>A0AAW3WR64_SERFO</name>
<dbReference type="EMBL" id="JACNYO010000014">
    <property type="protein sequence ID" value="MBC3213408.1"/>
    <property type="molecule type" value="Genomic_DNA"/>
</dbReference>
<reference evidence="1" key="1">
    <citation type="submission" date="2020-08" db="EMBL/GenBank/DDBJ databases">
        <title>Food and environmental bacterial isolates.</title>
        <authorList>
            <person name="Richter L."/>
            <person name="Du Plessis E.M."/>
            <person name="Duvenage S."/>
            <person name="Allam M."/>
            <person name="Korsten L."/>
        </authorList>
    </citation>
    <scope>NUCLEOTIDE SEQUENCE</scope>
    <source>
        <strain evidence="1">UPMP2127</strain>
    </source>
</reference>
<gene>
    <name evidence="1" type="ORF">H8J20_14755</name>
</gene>
<dbReference type="Pfam" id="PF13876">
    <property type="entry name" value="Phage_gp49_66"/>
    <property type="match status" value="1"/>
</dbReference>
<protein>
    <recommendedName>
        <fullName evidence="3">Phage protein</fullName>
    </recommendedName>
</protein>
<evidence type="ECO:0000313" key="2">
    <source>
        <dbReference type="Proteomes" id="UP000659084"/>
    </source>
</evidence>
<sequence length="186" mass="20517">MNDQAIEKQIQAAGKTAPRVTPQHIESVIAECHYINVGEAVQSGWPDKSAMDDCSPALNLLTICVLVLRNGFTVTGESACASPENFDAEIGRKIARDNAVQKIWPLEGYLLKQQLHDSSATPTRGQMIEYVQQAIKEGYPTYYGLPSHGIAWLSDECLKVEHGVAWEYYNLGANEKGRAPQRDLGE</sequence>
<evidence type="ECO:0000313" key="1">
    <source>
        <dbReference type="EMBL" id="MBC3213408.1"/>
    </source>
</evidence>